<sequence>MFSKIVDTHIIYKLNNQGRRPEEVCFSWMRGFLVAEFFKDFIACLFGAQKETIKFFGGDNFENIESFKRSPKADFLLDNHLLLEVQSGFQGINDIK</sequence>
<accession>J0MR15</accession>
<protein>
    <submittedName>
        <fullName evidence="1">Putative non-functional type II restriction endonuclease</fullName>
    </submittedName>
</protein>
<name>J0MR15_HELPX</name>
<reference evidence="1 2" key="1">
    <citation type="journal article" date="2013" name="Pathog. Dis.">
        <title>Genome sequences of 65 Helicobacter pylori strains isolated from asymptomatic individuals and patients with gastric cancer, peptic ulcer disease, or gastritis.</title>
        <authorList>
            <person name="Blanchard T.G."/>
            <person name="Czinn S.J."/>
            <person name="Correa P."/>
            <person name="Nakazawa T."/>
            <person name="Keelan M."/>
            <person name="Morningstar L."/>
            <person name="Santana-Cruz I."/>
            <person name="Maroo A."/>
            <person name="McCracken C."/>
            <person name="Shefchek K."/>
            <person name="Daugherty S."/>
            <person name="Song Y."/>
            <person name="Fraser C.M."/>
            <person name="Fricke W.F."/>
        </authorList>
    </citation>
    <scope>NUCLEOTIDE SEQUENCE [LARGE SCALE GENOMIC DNA]</scope>
    <source>
        <strain evidence="1 2">Hp A-26</strain>
    </source>
</reference>
<dbReference type="AlphaFoldDB" id="J0MR15"/>
<evidence type="ECO:0000313" key="1">
    <source>
        <dbReference type="EMBL" id="EJB76617.1"/>
    </source>
</evidence>
<proteinExistence type="predicted"/>
<dbReference type="Proteomes" id="UP000005323">
    <property type="component" value="Unassembled WGS sequence"/>
</dbReference>
<comment type="caution">
    <text evidence="1">The sequence shown here is derived from an EMBL/GenBank/DDBJ whole genome shotgun (WGS) entry which is preliminary data.</text>
</comment>
<keyword evidence="1" id="KW-0378">Hydrolase</keyword>
<dbReference type="PATRIC" id="fig|992056.3.peg.497"/>
<organism evidence="1 2">
    <name type="scientific">Helicobacter pylori Hp A-26</name>
    <dbReference type="NCBI Taxonomy" id="992056"/>
    <lineage>
        <taxon>Bacteria</taxon>
        <taxon>Pseudomonadati</taxon>
        <taxon>Campylobacterota</taxon>
        <taxon>Epsilonproteobacteria</taxon>
        <taxon>Campylobacterales</taxon>
        <taxon>Helicobacteraceae</taxon>
        <taxon>Helicobacter</taxon>
    </lineage>
</organism>
<dbReference type="EMBL" id="AKOV01000001">
    <property type="protein sequence ID" value="EJB76617.1"/>
    <property type="molecule type" value="Genomic_DNA"/>
</dbReference>
<evidence type="ECO:0000313" key="2">
    <source>
        <dbReference type="Proteomes" id="UP000005323"/>
    </source>
</evidence>
<keyword evidence="1" id="KW-0540">Nuclease</keyword>
<keyword evidence="1" id="KW-0255">Endonuclease</keyword>
<dbReference type="GO" id="GO:0004519">
    <property type="term" value="F:endonuclease activity"/>
    <property type="evidence" value="ECO:0007669"/>
    <property type="project" value="UniProtKB-KW"/>
</dbReference>
<gene>
    <name evidence="1" type="ORF">HPHPA26_0508</name>
</gene>